<evidence type="ECO:0000256" key="1">
    <source>
        <dbReference type="ARBA" id="ARBA00004123"/>
    </source>
</evidence>
<evidence type="ECO:0000256" key="4">
    <source>
        <dbReference type="ARBA" id="ARBA00023163"/>
    </source>
</evidence>
<feature type="signal peptide" evidence="6">
    <location>
        <begin position="1"/>
        <end position="18"/>
    </location>
</feature>
<dbReference type="InterPro" id="IPR003657">
    <property type="entry name" value="WRKY_dom"/>
</dbReference>
<feature type="chain" id="PRO_5039456460" description="WRKY domain-containing protein" evidence="6">
    <location>
        <begin position="19"/>
        <end position="106"/>
    </location>
</feature>
<protein>
    <recommendedName>
        <fullName evidence="7">WRKY domain-containing protein</fullName>
    </recommendedName>
</protein>
<dbReference type="SUPFAM" id="SSF118290">
    <property type="entry name" value="WRKY DNA-binding domain"/>
    <property type="match status" value="1"/>
</dbReference>
<dbReference type="EMBL" id="JAMSHJ010000005">
    <property type="protein sequence ID" value="KAI5406091.1"/>
    <property type="molecule type" value="Genomic_DNA"/>
</dbReference>
<keyword evidence="5" id="KW-0539">Nucleus</keyword>
<dbReference type="GO" id="GO:0005634">
    <property type="term" value="C:nucleus"/>
    <property type="evidence" value="ECO:0007669"/>
    <property type="project" value="UniProtKB-SubCell"/>
</dbReference>
<sequence>MLLIMLLQKLLLEKHVSPYVPDQKPTWYINDGFQWRKYGQKMAKRNPYPRAYYSWLPGSQASFTTFICRFGARARRNNGDENKMRVKKRDWDLQSTNVSLTALEQC</sequence>
<evidence type="ECO:0000259" key="7">
    <source>
        <dbReference type="PROSITE" id="PS50811"/>
    </source>
</evidence>
<dbReference type="InterPro" id="IPR044810">
    <property type="entry name" value="WRKY_plant"/>
</dbReference>
<name>A0A9D4WPG5_PEA</name>
<keyword evidence="9" id="KW-1185">Reference proteome</keyword>
<dbReference type="PANTHER" id="PTHR31429">
    <property type="entry name" value="WRKY TRANSCRIPTION FACTOR 36-RELATED"/>
    <property type="match status" value="1"/>
</dbReference>
<keyword evidence="3" id="KW-0238">DNA-binding</keyword>
<evidence type="ECO:0000256" key="2">
    <source>
        <dbReference type="ARBA" id="ARBA00023015"/>
    </source>
</evidence>
<evidence type="ECO:0000313" key="9">
    <source>
        <dbReference type="Proteomes" id="UP001058974"/>
    </source>
</evidence>
<organism evidence="8 9">
    <name type="scientific">Pisum sativum</name>
    <name type="common">Garden pea</name>
    <name type="synonym">Lathyrus oleraceus</name>
    <dbReference type="NCBI Taxonomy" id="3888"/>
    <lineage>
        <taxon>Eukaryota</taxon>
        <taxon>Viridiplantae</taxon>
        <taxon>Streptophyta</taxon>
        <taxon>Embryophyta</taxon>
        <taxon>Tracheophyta</taxon>
        <taxon>Spermatophyta</taxon>
        <taxon>Magnoliopsida</taxon>
        <taxon>eudicotyledons</taxon>
        <taxon>Gunneridae</taxon>
        <taxon>Pentapetalae</taxon>
        <taxon>rosids</taxon>
        <taxon>fabids</taxon>
        <taxon>Fabales</taxon>
        <taxon>Fabaceae</taxon>
        <taxon>Papilionoideae</taxon>
        <taxon>50 kb inversion clade</taxon>
        <taxon>NPAAA clade</taxon>
        <taxon>Hologalegina</taxon>
        <taxon>IRL clade</taxon>
        <taxon>Fabeae</taxon>
        <taxon>Lathyrus</taxon>
    </lineage>
</organism>
<evidence type="ECO:0000256" key="3">
    <source>
        <dbReference type="ARBA" id="ARBA00023125"/>
    </source>
</evidence>
<keyword evidence="2" id="KW-0805">Transcription regulation</keyword>
<evidence type="ECO:0000256" key="5">
    <source>
        <dbReference type="ARBA" id="ARBA00023242"/>
    </source>
</evidence>
<evidence type="ECO:0000256" key="6">
    <source>
        <dbReference type="SAM" id="SignalP"/>
    </source>
</evidence>
<dbReference type="PROSITE" id="PS50811">
    <property type="entry name" value="WRKY"/>
    <property type="match status" value="1"/>
</dbReference>
<dbReference type="GO" id="GO:0043565">
    <property type="term" value="F:sequence-specific DNA binding"/>
    <property type="evidence" value="ECO:0007669"/>
    <property type="project" value="InterPro"/>
</dbReference>
<proteinExistence type="predicted"/>
<keyword evidence="4" id="KW-0804">Transcription</keyword>
<feature type="domain" description="WRKY" evidence="7">
    <location>
        <begin position="24"/>
        <end position="80"/>
    </location>
</feature>
<dbReference type="Gene3D" id="2.20.25.80">
    <property type="entry name" value="WRKY domain"/>
    <property type="match status" value="1"/>
</dbReference>
<dbReference type="SMART" id="SM00774">
    <property type="entry name" value="WRKY"/>
    <property type="match status" value="1"/>
</dbReference>
<dbReference type="AlphaFoldDB" id="A0A9D4WPG5"/>
<dbReference type="Gramene" id="Psat05G0272900-T1">
    <property type="protein sequence ID" value="KAI5406091.1"/>
    <property type="gene ID" value="KIW84_052729"/>
</dbReference>
<accession>A0A9D4WPG5</accession>
<dbReference type="GO" id="GO:0003700">
    <property type="term" value="F:DNA-binding transcription factor activity"/>
    <property type="evidence" value="ECO:0007669"/>
    <property type="project" value="InterPro"/>
</dbReference>
<dbReference type="InterPro" id="IPR036576">
    <property type="entry name" value="WRKY_dom_sf"/>
</dbReference>
<evidence type="ECO:0000313" key="8">
    <source>
        <dbReference type="EMBL" id="KAI5406091.1"/>
    </source>
</evidence>
<gene>
    <name evidence="8" type="ORF">KIW84_052729</name>
</gene>
<comment type="caution">
    <text evidence="8">The sequence shown here is derived from an EMBL/GenBank/DDBJ whole genome shotgun (WGS) entry which is preliminary data.</text>
</comment>
<keyword evidence="6" id="KW-0732">Signal</keyword>
<dbReference type="Pfam" id="PF03106">
    <property type="entry name" value="WRKY"/>
    <property type="match status" value="1"/>
</dbReference>
<dbReference type="Proteomes" id="UP001058974">
    <property type="component" value="Chromosome 5"/>
</dbReference>
<reference evidence="8 9" key="1">
    <citation type="journal article" date="2022" name="Nat. Genet.">
        <title>Improved pea reference genome and pan-genome highlight genomic features and evolutionary characteristics.</title>
        <authorList>
            <person name="Yang T."/>
            <person name="Liu R."/>
            <person name="Luo Y."/>
            <person name="Hu S."/>
            <person name="Wang D."/>
            <person name="Wang C."/>
            <person name="Pandey M.K."/>
            <person name="Ge S."/>
            <person name="Xu Q."/>
            <person name="Li N."/>
            <person name="Li G."/>
            <person name="Huang Y."/>
            <person name="Saxena R.K."/>
            <person name="Ji Y."/>
            <person name="Li M."/>
            <person name="Yan X."/>
            <person name="He Y."/>
            <person name="Liu Y."/>
            <person name="Wang X."/>
            <person name="Xiang C."/>
            <person name="Varshney R.K."/>
            <person name="Ding H."/>
            <person name="Gao S."/>
            <person name="Zong X."/>
        </authorList>
    </citation>
    <scope>NUCLEOTIDE SEQUENCE [LARGE SCALE GENOMIC DNA]</scope>
    <source>
        <strain evidence="8 9">cv. Zhongwan 6</strain>
    </source>
</reference>
<comment type="subcellular location">
    <subcellularLocation>
        <location evidence="1">Nucleus</location>
    </subcellularLocation>
</comment>
<dbReference type="PANTHER" id="PTHR31429:SF106">
    <property type="entry name" value="WRKY TRANSCRIPTION FACTOR 31-RELATED"/>
    <property type="match status" value="1"/>
</dbReference>